<proteinExistence type="inferred from homology"/>
<dbReference type="Gene3D" id="1.10.630.10">
    <property type="entry name" value="Cytochrome P450"/>
    <property type="match status" value="1"/>
</dbReference>
<dbReference type="InterPro" id="IPR036396">
    <property type="entry name" value="Cyt_P450_sf"/>
</dbReference>
<dbReference type="Proteomes" id="UP001610631">
    <property type="component" value="Unassembled WGS sequence"/>
</dbReference>
<sequence>MWLLTREADVRAALGDPRLTVDPSSVHTRPVHDGFSLPEPLHDNLLTRDGAGHQRLRRFAAAAFSARRAETMRHRIRSVTAQLTAGLAARPSADLITDFAIPLPLTVTADLLGVPSAHRPALAEWTAAMVTHSRHSQLDTAVHHVLDLITRLIALRRRKPGSDLLSAWVTAHDTHRQITEDELVSLAFQIWWAGIENVTHAIGHGALHLLTHPHHADTLRGDPRLLPAAVEEVLRHTAPTATAAPRFARTDLTFAGARIGAGDTVLLSLTSAHRDPAVRPDPHRSLPAPASKAHLAFGRGPHHCLGAALARVQLQTALGHLLHLPGLALLPDRPVRYRNSLRLHGFDELPVALDSAGA</sequence>
<dbReference type="PANTHER" id="PTHR46696:SF6">
    <property type="entry name" value="P450, PUTATIVE (EUROFUNG)-RELATED"/>
    <property type="match status" value="1"/>
</dbReference>
<keyword evidence="2" id="KW-0503">Monooxygenase</keyword>
<dbReference type="PRINTS" id="PR00359">
    <property type="entry name" value="BP450"/>
</dbReference>
<dbReference type="PRINTS" id="PR00385">
    <property type="entry name" value="P450"/>
</dbReference>
<dbReference type="InterPro" id="IPR001128">
    <property type="entry name" value="Cyt_P450"/>
</dbReference>
<comment type="similarity">
    <text evidence="1 2">Belongs to the cytochrome P450 family.</text>
</comment>
<accession>A0ABW7PA19</accession>
<dbReference type="RefSeq" id="WP_395509090.1">
    <property type="nucleotide sequence ID" value="NZ_JBBDHD010000016.1"/>
</dbReference>
<organism evidence="3 4">
    <name type="scientific">Streptomyces racemochromogenes</name>
    <dbReference type="NCBI Taxonomy" id="67353"/>
    <lineage>
        <taxon>Bacteria</taxon>
        <taxon>Bacillati</taxon>
        <taxon>Actinomycetota</taxon>
        <taxon>Actinomycetes</taxon>
        <taxon>Kitasatosporales</taxon>
        <taxon>Streptomycetaceae</taxon>
        <taxon>Streptomyces</taxon>
    </lineage>
</organism>
<reference evidence="3 4" key="1">
    <citation type="submission" date="2024-03" db="EMBL/GenBank/DDBJ databases">
        <title>Whole genome sequencing of Streptomyces racemochromogenes, to identify antimicrobial biosynthetic gene clusters.</title>
        <authorList>
            <person name="Suryawanshi P."/>
            <person name="Krishnaraj P.U."/>
            <person name="Arun Y.P."/>
            <person name="Suryawanshi M.P."/>
            <person name="Rakshit O."/>
        </authorList>
    </citation>
    <scope>NUCLEOTIDE SEQUENCE [LARGE SCALE GENOMIC DNA]</scope>
    <source>
        <strain evidence="3 4">AUDT626</strain>
    </source>
</reference>
<evidence type="ECO:0000256" key="1">
    <source>
        <dbReference type="ARBA" id="ARBA00010617"/>
    </source>
</evidence>
<keyword evidence="2" id="KW-0479">Metal-binding</keyword>
<name>A0ABW7PA19_9ACTN</name>
<keyword evidence="4" id="KW-1185">Reference proteome</keyword>
<gene>
    <name evidence="3" type="ORF">WDV06_08890</name>
</gene>
<dbReference type="InterPro" id="IPR017972">
    <property type="entry name" value="Cyt_P450_CS"/>
</dbReference>
<dbReference type="PANTHER" id="PTHR46696">
    <property type="entry name" value="P450, PUTATIVE (EUROFUNG)-RELATED"/>
    <property type="match status" value="1"/>
</dbReference>
<dbReference type="PROSITE" id="PS00086">
    <property type="entry name" value="CYTOCHROME_P450"/>
    <property type="match status" value="1"/>
</dbReference>
<keyword evidence="2" id="KW-0349">Heme</keyword>
<evidence type="ECO:0000313" key="4">
    <source>
        <dbReference type="Proteomes" id="UP001610631"/>
    </source>
</evidence>
<keyword evidence="2" id="KW-0560">Oxidoreductase</keyword>
<dbReference type="InterPro" id="IPR002397">
    <property type="entry name" value="Cyt_P450_B"/>
</dbReference>
<evidence type="ECO:0000256" key="2">
    <source>
        <dbReference type="RuleBase" id="RU000461"/>
    </source>
</evidence>
<evidence type="ECO:0000313" key="3">
    <source>
        <dbReference type="EMBL" id="MFH7595208.1"/>
    </source>
</evidence>
<dbReference type="Pfam" id="PF00067">
    <property type="entry name" value="p450"/>
    <property type="match status" value="1"/>
</dbReference>
<dbReference type="EMBL" id="JBBDHD010000016">
    <property type="protein sequence ID" value="MFH7595208.1"/>
    <property type="molecule type" value="Genomic_DNA"/>
</dbReference>
<dbReference type="SUPFAM" id="SSF48264">
    <property type="entry name" value="Cytochrome P450"/>
    <property type="match status" value="1"/>
</dbReference>
<comment type="caution">
    <text evidence="3">The sequence shown here is derived from an EMBL/GenBank/DDBJ whole genome shotgun (WGS) entry which is preliminary data.</text>
</comment>
<protein>
    <submittedName>
        <fullName evidence="3">Cytochrome P450</fullName>
    </submittedName>
</protein>
<keyword evidence="2" id="KW-0408">Iron</keyword>